<dbReference type="EMBL" id="QXFV01009866">
    <property type="protein sequence ID" value="KAE8954454.1"/>
    <property type="molecule type" value="Genomic_DNA"/>
</dbReference>
<protein>
    <recommendedName>
        <fullName evidence="4">Pectate lyase</fullName>
    </recommendedName>
</protein>
<reference evidence="2 3" key="1">
    <citation type="submission" date="2018-09" db="EMBL/GenBank/DDBJ databases">
        <title>Genomic investigation of the strawberry pathogen Phytophthora fragariae indicates pathogenicity is determined by transcriptional variation in three key races.</title>
        <authorList>
            <person name="Adams T.M."/>
            <person name="Armitage A.D."/>
            <person name="Sobczyk M.K."/>
            <person name="Bates H.J."/>
            <person name="Dunwell J.M."/>
            <person name="Nellist C.F."/>
            <person name="Harrison R.J."/>
        </authorList>
    </citation>
    <scope>NUCLEOTIDE SEQUENCE [LARGE SCALE GENOMIC DNA]</scope>
    <source>
        <strain evidence="2 3">SCRP249</strain>
    </source>
</reference>
<evidence type="ECO:0000313" key="3">
    <source>
        <dbReference type="Proteomes" id="UP000429607"/>
    </source>
</evidence>
<dbReference type="Proteomes" id="UP000429607">
    <property type="component" value="Unassembled WGS sequence"/>
</dbReference>
<comment type="caution">
    <text evidence="2">The sequence shown here is derived from an EMBL/GenBank/DDBJ whole genome shotgun (WGS) entry which is preliminary data.</text>
</comment>
<evidence type="ECO:0008006" key="4">
    <source>
        <dbReference type="Google" id="ProtNLM"/>
    </source>
</evidence>
<organism evidence="2 3">
    <name type="scientific">Phytophthora rubi</name>
    <dbReference type="NCBI Taxonomy" id="129364"/>
    <lineage>
        <taxon>Eukaryota</taxon>
        <taxon>Sar</taxon>
        <taxon>Stramenopiles</taxon>
        <taxon>Oomycota</taxon>
        <taxon>Peronosporomycetes</taxon>
        <taxon>Peronosporales</taxon>
        <taxon>Peronosporaceae</taxon>
        <taxon>Phytophthora</taxon>
    </lineage>
</organism>
<feature type="chain" id="PRO_5025683306" description="Pectate lyase" evidence="1">
    <location>
        <begin position="23"/>
        <end position="172"/>
    </location>
</feature>
<feature type="signal peptide" evidence="1">
    <location>
        <begin position="1"/>
        <end position="22"/>
    </location>
</feature>
<keyword evidence="1" id="KW-0732">Signal</keyword>
<name>A0A6A3G7F3_9STRA</name>
<evidence type="ECO:0000313" key="2">
    <source>
        <dbReference type="EMBL" id="KAE8954454.1"/>
    </source>
</evidence>
<dbReference type="AlphaFoldDB" id="A0A6A3G7F3"/>
<accession>A0A6A3G7F3</accession>
<evidence type="ECO:0000256" key="1">
    <source>
        <dbReference type="SAM" id="SignalP"/>
    </source>
</evidence>
<gene>
    <name evidence="2" type="ORF">PR001_g32486</name>
</gene>
<proteinExistence type="predicted"/>
<sequence>MFAGIALSSVVALVAFTSRAETHGYLEEPKPTWANGQSNPGWVVLIDNYWDIGSGGDQQCGKFKTMAEQKGVSVKDVVLDIVGDDKKCGNTLVNASPQPIPADGKAKWLGNGGGGFTHVGPCEIYLDDKMVLHGDNCEDEYKGGDVGSTVASRSRQRVVKFRLDGALLAGEA</sequence>